<dbReference type="EMBL" id="CHKL01000260">
    <property type="protein sequence ID" value="COW37261.1"/>
    <property type="molecule type" value="Genomic_DNA"/>
</dbReference>
<dbReference type="Proteomes" id="UP000048600">
    <property type="component" value="Unassembled WGS sequence"/>
</dbReference>
<reference evidence="6 7" key="1">
    <citation type="submission" date="2015-03" db="EMBL/GenBank/DDBJ databases">
        <authorList>
            <consortium name="Pathogen Informatics"/>
        </authorList>
    </citation>
    <scope>NUCLEOTIDE SEQUENCE [LARGE SCALE GENOMIC DNA]</scope>
    <source>
        <strain evidence="4 7">Bir 172</strain>
        <strain evidence="2 9">Bir 185</strain>
        <strain evidence="3 8">Bir 187</strain>
        <strain evidence="5 6">P00601463</strain>
    </source>
</reference>
<dbReference type="Proteomes" id="UP000050164">
    <property type="component" value="Unassembled WGS sequence"/>
</dbReference>
<evidence type="ECO:0000256" key="1">
    <source>
        <dbReference type="SAM" id="MobiDB-lite"/>
    </source>
</evidence>
<name>A0A655AUB1_MYCTX</name>
<evidence type="ECO:0000313" key="9">
    <source>
        <dbReference type="Proteomes" id="UP000050164"/>
    </source>
</evidence>
<evidence type="ECO:0000313" key="5">
    <source>
        <dbReference type="EMBL" id="COW37261.1"/>
    </source>
</evidence>
<evidence type="ECO:0000313" key="8">
    <source>
        <dbReference type="Proteomes" id="UP000049023"/>
    </source>
</evidence>
<evidence type="ECO:0000313" key="4">
    <source>
        <dbReference type="EMBL" id="CKT84436.1"/>
    </source>
</evidence>
<evidence type="ECO:0000313" key="3">
    <source>
        <dbReference type="EMBL" id="CKT50159.1"/>
    </source>
</evidence>
<evidence type="ECO:0000313" key="6">
    <source>
        <dbReference type="Proteomes" id="UP000048600"/>
    </source>
</evidence>
<dbReference type="EMBL" id="CNFT01000840">
    <property type="protein sequence ID" value="CKS43278.1"/>
    <property type="molecule type" value="Genomic_DNA"/>
</dbReference>
<sequence length="104" mass="10551">MGLWSPDTTANGRMSTGAVIVTSRRRRRGVSVAFADTAPPARAGSASSAEPVRPRIANRSSRVAITAPSAPVTTTETGTTRPMSVSVALAAVAVTVNWAGTVGS</sequence>
<dbReference type="AlphaFoldDB" id="A0A655AUB1"/>
<proteinExistence type="predicted"/>
<organism evidence="4 7">
    <name type="scientific">Mycobacterium tuberculosis</name>
    <dbReference type="NCBI Taxonomy" id="1773"/>
    <lineage>
        <taxon>Bacteria</taxon>
        <taxon>Bacillati</taxon>
        <taxon>Actinomycetota</taxon>
        <taxon>Actinomycetes</taxon>
        <taxon>Mycobacteriales</taxon>
        <taxon>Mycobacteriaceae</taxon>
        <taxon>Mycobacterium</taxon>
        <taxon>Mycobacterium tuberculosis complex</taxon>
    </lineage>
</organism>
<gene>
    <name evidence="5" type="ORF">ERS007741_02335</name>
    <name evidence="4" type="ORF">ERS027646_04201</name>
    <name evidence="2" type="ORF">ERS027659_03096</name>
    <name evidence="3" type="ORF">ERS027661_04448</name>
</gene>
<evidence type="ECO:0000313" key="2">
    <source>
        <dbReference type="EMBL" id="CKS43278.1"/>
    </source>
</evidence>
<evidence type="ECO:0000313" key="7">
    <source>
        <dbReference type="Proteomes" id="UP000048948"/>
    </source>
</evidence>
<dbReference type="Proteomes" id="UP000049023">
    <property type="component" value="Unassembled WGS sequence"/>
</dbReference>
<feature type="region of interest" description="Disordered" evidence="1">
    <location>
        <begin position="31"/>
        <end position="61"/>
    </location>
</feature>
<feature type="compositionally biased region" description="Low complexity" evidence="1">
    <location>
        <begin position="38"/>
        <end position="51"/>
    </location>
</feature>
<accession>A0A655AUB1</accession>
<dbReference type="Proteomes" id="UP000048948">
    <property type="component" value="Unassembled WGS sequence"/>
</dbReference>
<protein>
    <submittedName>
        <fullName evidence="4">Uncharacterized protein</fullName>
    </submittedName>
</protein>
<dbReference type="EMBL" id="CNFU01001518">
    <property type="protein sequence ID" value="CKT50159.1"/>
    <property type="molecule type" value="Genomic_DNA"/>
</dbReference>
<dbReference type="EMBL" id="CNGE01001198">
    <property type="protein sequence ID" value="CKT84436.1"/>
    <property type="molecule type" value="Genomic_DNA"/>
</dbReference>